<evidence type="ECO:0000256" key="1">
    <source>
        <dbReference type="ARBA" id="ARBA00010643"/>
    </source>
</evidence>
<keyword evidence="4 7" id="KW-0408">Iron</keyword>
<feature type="binding site" evidence="7">
    <location>
        <position position="109"/>
    </location>
    <ligand>
        <name>[2Fe-2S] cluster</name>
        <dbReference type="ChEBI" id="CHEBI:190135"/>
    </ligand>
</feature>
<keyword evidence="5 7" id="KW-0411">Iron-sulfur</keyword>
<comment type="similarity">
    <text evidence="1">Belongs to the complex I 24 kDa subunit family.</text>
</comment>
<feature type="binding site" evidence="7">
    <location>
        <position position="158"/>
    </location>
    <ligand>
        <name>[2Fe-2S] cluster</name>
        <dbReference type="ChEBI" id="CHEBI:190135"/>
    </ligand>
</feature>
<dbReference type="KEGG" id="agl:PYTT_0649"/>
<dbReference type="SUPFAM" id="SSF52833">
    <property type="entry name" value="Thioredoxin-like"/>
    <property type="match status" value="1"/>
</dbReference>
<dbReference type="Pfam" id="PF01257">
    <property type="entry name" value="2Fe-2S_thioredx"/>
    <property type="match status" value="1"/>
</dbReference>
<sequence>MSESPANNFDAIVEHKPSPGEQHYEKFRVTPELTAEAKRIISLYPEGKAQSAAVPILHEIQKRFGYICGDSVIWVAEQIGCTPAHVIGIVTFYPGLRQSCPGKFHIRVCRTLSCAMAGSEDLFDTLCEKVGIDKKAINHDNPIGVSPDGLWSIEFVECLAQCGFAPSVMVNDHTHSLVTPDKADDLISTYAGK</sequence>
<evidence type="ECO:0000256" key="2">
    <source>
        <dbReference type="ARBA" id="ARBA00022714"/>
    </source>
</evidence>
<evidence type="ECO:0000256" key="7">
    <source>
        <dbReference type="PIRSR" id="PIRSR000216-1"/>
    </source>
</evidence>
<dbReference type="InterPro" id="IPR041921">
    <property type="entry name" value="NuoE_N"/>
</dbReference>
<feature type="binding site" evidence="7">
    <location>
        <position position="114"/>
    </location>
    <ligand>
        <name>[2Fe-2S] cluster</name>
        <dbReference type="ChEBI" id="CHEBI:190135"/>
    </ligand>
</feature>
<dbReference type="Proteomes" id="UP000176204">
    <property type="component" value="Chromosome I"/>
</dbReference>
<evidence type="ECO:0000256" key="6">
    <source>
        <dbReference type="ARBA" id="ARBA00034078"/>
    </source>
</evidence>
<dbReference type="GO" id="GO:0051537">
    <property type="term" value="F:2 iron, 2 sulfur cluster binding"/>
    <property type="evidence" value="ECO:0007669"/>
    <property type="project" value="UniProtKB-KW"/>
</dbReference>
<dbReference type="STRING" id="1679444.PYTT_0649"/>
<dbReference type="CDD" id="cd03064">
    <property type="entry name" value="TRX_Fd_NuoE"/>
    <property type="match status" value="1"/>
</dbReference>
<dbReference type="RefSeq" id="WP_083076894.1">
    <property type="nucleotide sequence ID" value="NZ_LIGX01000032.1"/>
</dbReference>
<dbReference type="EMBL" id="LT629973">
    <property type="protein sequence ID" value="SEH77479.1"/>
    <property type="molecule type" value="Genomic_DNA"/>
</dbReference>
<evidence type="ECO:0000313" key="9">
    <source>
        <dbReference type="Proteomes" id="UP000176204"/>
    </source>
</evidence>
<dbReference type="InterPro" id="IPR036249">
    <property type="entry name" value="Thioredoxin-like_sf"/>
</dbReference>
<evidence type="ECO:0000313" key="8">
    <source>
        <dbReference type="EMBL" id="SEH77479.1"/>
    </source>
</evidence>
<dbReference type="InterPro" id="IPR002023">
    <property type="entry name" value="NuoE-like"/>
</dbReference>
<dbReference type="GO" id="GO:0003954">
    <property type="term" value="F:NADH dehydrogenase activity"/>
    <property type="evidence" value="ECO:0007669"/>
    <property type="project" value="TreeGrafter"/>
</dbReference>
<protein>
    <submittedName>
        <fullName evidence="8">Thioredoxin-like fold</fullName>
    </submittedName>
</protein>
<dbReference type="GO" id="GO:0046872">
    <property type="term" value="F:metal ion binding"/>
    <property type="evidence" value="ECO:0007669"/>
    <property type="project" value="UniProtKB-KW"/>
</dbReference>
<comment type="cofactor">
    <cofactor evidence="7">
        <name>[2Fe-2S] cluster</name>
        <dbReference type="ChEBI" id="CHEBI:190135"/>
    </cofactor>
    <text evidence="7">Binds 1 [2Fe-2S] cluster.</text>
</comment>
<dbReference type="PANTHER" id="PTHR10371">
    <property type="entry name" value="NADH DEHYDROGENASE UBIQUINONE FLAVOPROTEIN 2, MITOCHONDRIAL"/>
    <property type="match status" value="1"/>
</dbReference>
<keyword evidence="3 7" id="KW-0479">Metal-binding</keyword>
<reference evidence="9" key="1">
    <citation type="submission" date="2016-09" db="EMBL/GenBank/DDBJ databases">
        <authorList>
            <person name="Koehorst J."/>
        </authorList>
    </citation>
    <scope>NUCLEOTIDE SEQUENCE [LARGE SCALE GENOMIC DNA]</scope>
</reference>
<dbReference type="PANTHER" id="PTHR10371:SF3">
    <property type="entry name" value="NADH DEHYDROGENASE [UBIQUINONE] FLAVOPROTEIN 2, MITOCHONDRIAL"/>
    <property type="match status" value="1"/>
</dbReference>
<evidence type="ECO:0000256" key="4">
    <source>
        <dbReference type="ARBA" id="ARBA00023004"/>
    </source>
</evidence>
<dbReference type="Gene3D" id="1.10.10.1590">
    <property type="entry name" value="NADH-quinone oxidoreductase subunit E"/>
    <property type="match status" value="1"/>
</dbReference>
<feature type="binding site" evidence="7">
    <location>
        <position position="162"/>
    </location>
    <ligand>
        <name>[2Fe-2S] cluster</name>
        <dbReference type="ChEBI" id="CHEBI:190135"/>
    </ligand>
</feature>
<dbReference type="AlphaFoldDB" id="A0A1H6KU82"/>
<accession>A0A1H6KU82</accession>
<comment type="cofactor">
    <cofactor evidence="6">
        <name>[2Fe-2S] cluster</name>
        <dbReference type="ChEBI" id="CHEBI:190135"/>
    </cofactor>
</comment>
<dbReference type="Gene3D" id="3.40.30.10">
    <property type="entry name" value="Glutaredoxin"/>
    <property type="match status" value="1"/>
</dbReference>
<dbReference type="InterPro" id="IPR042128">
    <property type="entry name" value="NuoE_dom"/>
</dbReference>
<dbReference type="PIRSF" id="PIRSF000216">
    <property type="entry name" value="NADH_DH_24kDa"/>
    <property type="match status" value="1"/>
</dbReference>
<keyword evidence="9" id="KW-1185">Reference proteome</keyword>
<proteinExistence type="inferred from homology"/>
<gene>
    <name evidence="8" type="ORF">PYTT_0649</name>
</gene>
<organism evidence="8 9">
    <name type="scientific">Akkermansia glycaniphila</name>
    <dbReference type="NCBI Taxonomy" id="1679444"/>
    <lineage>
        <taxon>Bacteria</taxon>
        <taxon>Pseudomonadati</taxon>
        <taxon>Verrucomicrobiota</taxon>
        <taxon>Verrucomicrobiia</taxon>
        <taxon>Verrucomicrobiales</taxon>
        <taxon>Akkermansiaceae</taxon>
        <taxon>Akkermansia</taxon>
    </lineage>
</organism>
<keyword evidence="2 7" id="KW-0001">2Fe-2S</keyword>
<dbReference type="OrthoDB" id="9807941at2"/>
<evidence type="ECO:0000256" key="3">
    <source>
        <dbReference type="ARBA" id="ARBA00022723"/>
    </source>
</evidence>
<evidence type="ECO:0000256" key="5">
    <source>
        <dbReference type="ARBA" id="ARBA00023014"/>
    </source>
</evidence>
<name>A0A1H6KU82_9BACT</name>